<dbReference type="GO" id="GO:0000775">
    <property type="term" value="C:chromosome, centromeric region"/>
    <property type="evidence" value="ECO:0007669"/>
    <property type="project" value="EnsemblFungi"/>
</dbReference>
<dbReference type="GO" id="GO:0060903">
    <property type="term" value="P:positive regulation of meiosis I"/>
    <property type="evidence" value="ECO:0007669"/>
    <property type="project" value="EnsemblFungi"/>
</dbReference>
<dbReference type="EMBL" id="KQ964593">
    <property type="protein sequence ID" value="KXN68142.1"/>
    <property type="molecule type" value="Genomic_DNA"/>
</dbReference>
<dbReference type="AlphaFoldDB" id="A0A137NZI2"/>
<gene>
    <name evidence="9" type="ORF">CONCODRAFT_79896</name>
</gene>
<dbReference type="InterPro" id="IPR011009">
    <property type="entry name" value="Kinase-like_dom_sf"/>
</dbReference>
<dbReference type="Gene3D" id="3.30.200.20">
    <property type="entry name" value="Phosphorylase Kinase, domain 1"/>
    <property type="match status" value="1"/>
</dbReference>
<evidence type="ECO:0000313" key="10">
    <source>
        <dbReference type="Proteomes" id="UP000070444"/>
    </source>
</evidence>
<dbReference type="GO" id="GO:0006279">
    <property type="term" value="P:premeiotic DNA replication"/>
    <property type="evidence" value="ECO:0007669"/>
    <property type="project" value="EnsemblFungi"/>
</dbReference>
<dbReference type="GO" id="GO:0031431">
    <property type="term" value="C:Dbf4-dependent protein kinase complex"/>
    <property type="evidence" value="ECO:0007669"/>
    <property type="project" value="EnsemblFungi"/>
</dbReference>
<dbReference type="GO" id="GO:0033314">
    <property type="term" value="P:mitotic DNA replication checkpoint signaling"/>
    <property type="evidence" value="ECO:0007669"/>
    <property type="project" value="EnsemblFungi"/>
</dbReference>
<evidence type="ECO:0000256" key="3">
    <source>
        <dbReference type="ARBA" id="ARBA00022679"/>
    </source>
</evidence>
<dbReference type="OrthoDB" id="10020333at2759"/>
<sequence>MNVKSQPESDPNIPLDQRPLPQRFPEYCQKIQLQYPIKPRHRWDIENLFKRCSGLGSEYHIFDKIGEGTFSTVYKAVDLKHFMFDNSYWDFDFASEEDTGNAFIRPPPKFVAIKKIYVTSSCNRIENEISILHQLVGNQYVTPLITATRFDDQVLLVLPFFRHVDFREYFQTLPLIDIKYYMFSLFQALSHCHRHKIIHRDVKPSNFLYLNSKRRGVLVDFGLAQREEPPTQEIPEFLHTKAHSFFDANGSPGIIKNDTRPTIKANRAGTRGFRAPEVLLKCRYQTVSIDVWSAGVILLCFMSRRFPFFNSASDHEALIELACIFGKTEMQKVSTELNRVFHTNIPSIREAQITFPTLCKNLNPEGVGMFPPEAFDLLEKCLALNPKNRITADQALLHPFLAGLTQ</sequence>
<dbReference type="GO" id="GO:0031503">
    <property type="term" value="P:protein-containing complex localization"/>
    <property type="evidence" value="ECO:0007669"/>
    <property type="project" value="EnsemblFungi"/>
</dbReference>
<keyword evidence="5 9" id="KW-0418">Kinase</keyword>
<dbReference type="CDD" id="cd14019">
    <property type="entry name" value="STKc_Cdc7"/>
    <property type="match status" value="1"/>
</dbReference>
<dbReference type="Gene3D" id="1.10.510.10">
    <property type="entry name" value="Transferase(Phosphotransferase) domain 1"/>
    <property type="match status" value="1"/>
</dbReference>
<dbReference type="GO" id="GO:0044773">
    <property type="term" value="P:mitotic DNA damage checkpoint signaling"/>
    <property type="evidence" value="ECO:0007669"/>
    <property type="project" value="TreeGrafter"/>
</dbReference>
<reference evidence="9 10" key="1">
    <citation type="journal article" date="2015" name="Genome Biol. Evol.">
        <title>Phylogenomic analyses indicate that early fungi evolved digesting cell walls of algal ancestors of land plants.</title>
        <authorList>
            <person name="Chang Y."/>
            <person name="Wang S."/>
            <person name="Sekimoto S."/>
            <person name="Aerts A.L."/>
            <person name="Choi C."/>
            <person name="Clum A."/>
            <person name="LaButti K.M."/>
            <person name="Lindquist E.A."/>
            <person name="Yee Ngan C."/>
            <person name="Ohm R.A."/>
            <person name="Salamov A.A."/>
            <person name="Grigoriev I.V."/>
            <person name="Spatafora J.W."/>
            <person name="Berbee M.L."/>
        </authorList>
    </citation>
    <scope>NUCLEOTIDE SEQUENCE [LARGE SCALE GENOMIC DNA]</scope>
    <source>
        <strain evidence="9 10">NRRL 28638</strain>
    </source>
</reference>
<evidence type="ECO:0000256" key="5">
    <source>
        <dbReference type="ARBA" id="ARBA00022777"/>
    </source>
</evidence>
<dbReference type="GO" id="GO:1904968">
    <property type="term" value="P:positive regulation of spindle attachment to meiosis I kinetochore"/>
    <property type="evidence" value="ECO:0007669"/>
    <property type="project" value="EnsemblFungi"/>
</dbReference>
<protein>
    <recommendedName>
        <fullName evidence="1">non-specific serine/threonine protein kinase</fullName>
        <ecNumber evidence="1">2.7.11.1</ecNumber>
    </recommendedName>
</protein>
<dbReference type="GO" id="GO:1905342">
    <property type="term" value="P:positive regulation of protein localization to kinetochore"/>
    <property type="evidence" value="ECO:0007669"/>
    <property type="project" value="EnsemblFungi"/>
</dbReference>
<dbReference type="PANTHER" id="PTHR44167:SF23">
    <property type="entry name" value="CDC7 KINASE, ISOFORM A-RELATED"/>
    <property type="match status" value="1"/>
</dbReference>
<dbReference type="InterPro" id="IPR000719">
    <property type="entry name" value="Prot_kinase_dom"/>
</dbReference>
<dbReference type="GO" id="GO:0042802">
    <property type="term" value="F:identical protein binding"/>
    <property type="evidence" value="ECO:0007669"/>
    <property type="project" value="EnsemblFungi"/>
</dbReference>
<keyword evidence="4" id="KW-0547">Nucleotide-binding</keyword>
<dbReference type="GO" id="GO:0004674">
    <property type="term" value="F:protein serine/threonine kinase activity"/>
    <property type="evidence" value="ECO:0007669"/>
    <property type="project" value="UniProtKB-KW"/>
</dbReference>
<evidence type="ECO:0000256" key="2">
    <source>
        <dbReference type="ARBA" id="ARBA00022527"/>
    </source>
</evidence>
<dbReference type="OMA" id="PHEEFRN"/>
<dbReference type="GO" id="GO:0001100">
    <property type="term" value="P:negative regulation of exit from mitosis"/>
    <property type="evidence" value="ECO:0007669"/>
    <property type="project" value="EnsemblFungi"/>
</dbReference>
<dbReference type="PANTHER" id="PTHR44167">
    <property type="entry name" value="OVARIAN-SPECIFIC SERINE/THREONINE-PROTEIN KINASE LOK-RELATED"/>
    <property type="match status" value="1"/>
</dbReference>
<dbReference type="Proteomes" id="UP000070444">
    <property type="component" value="Unassembled WGS sequence"/>
</dbReference>
<keyword evidence="3" id="KW-0808">Transferase</keyword>
<proteinExistence type="predicted"/>
<dbReference type="STRING" id="796925.A0A137NZI2"/>
<evidence type="ECO:0000256" key="1">
    <source>
        <dbReference type="ARBA" id="ARBA00012513"/>
    </source>
</evidence>
<evidence type="ECO:0000313" key="9">
    <source>
        <dbReference type="EMBL" id="KXN68142.1"/>
    </source>
</evidence>
<keyword evidence="2" id="KW-0723">Serine/threonine-protein kinase</keyword>
<keyword evidence="6" id="KW-0067">ATP-binding</keyword>
<evidence type="ECO:0000256" key="4">
    <source>
        <dbReference type="ARBA" id="ARBA00022741"/>
    </source>
</evidence>
<dbReference type="GO" id="GO:1905263">
    <property type="term" value="P:positive regulation of meiotic DNA double-strand break formation involved in reciprocal meiotic recombination"/>
    <property type="evidence" value="ECO:0007669"/>
    <property type="project" value="EnsemblFungi"/>
</dbReference>
<dbReference type="InterPro" id="IPR008271">
    <property type="entry name" value="Ser/Thr_kinase_AS"/>
</dbReference>
<dbReference type="PROSITE" id="PS50011">
    <property type="entry name" value="PROTEIN_KINASE_DOM"/>
    <property type="match status" value="1"/>
</dbReference>
<dbReference type="SUPFAM" id="SSF56112">
    <property type="entry name" value="Protein kinase-like (PK-like)"/>
    <property type="match status" value="1"/>
</dbReference>
<feature type="region of interest" description="Disordered" evidence="7">
    <location>
        <begin position="1"/>
        <end position="20"/>
    </location>
</feature>
<name>A0A137NZI2_CONC2</name>
<accession>A0A137NZI2</accession>
<evidence type="ECO:0000256" key="6">
    <source>
        <dbReference type="ARBA" id="ARBA00022840"/>
    </source>
</evidence>
<keyword evidence="10" id="KW-1185">Reference proteome</keyword>
<dbReference type="GO" id="GO:0000785">
    <property type="term" value="C:chromatin"/>
    <property type="evidence" value="ECO:0007669"/>
    <property type="project" value="EnsemblFungi"/>
</dbReference>
<dbReference type="Pfam" id="PF00069">
    <property type="entry name" value="Pkinase"/>
    <property type="match status" value="1"/>
</dbReference>
<feature type="domain" description="Protein kinase" evidence="8">
    <location>
        <begin position="59"/>
        <end position="401"/>
    </location>
</feature>
<dbReference type="EC" id="2.7.11.1" evidence="1"/>
<organism evidence="9 10">
    <name type="scientific">Conidiobolus coronatus (strain ATCC 28846 / CBS 209.66 / NRRL 28638)</name>
    <name type="common">Delacroixia coronata</name>
    <dbReference type="NCBI Taxonomy" id="796925"/>
    <lineage>
        <taxon>Eukaryota</taxon>
        <taxon>Fungi</taxon>
        <taxon>Fungi incertae sedis</taxon>
        <taxon>Zoopagomycota</taxon>
        <taxon>Entomophthoromycotina</taxon>
        <taxon>Entomophthoromycetes</taxon>
        <taxon>Entomophthorales</taxon>
        <taxon>Ancylistaceae</taxon>
        <taxon>Conidiobolus</taxon>
    </lineage>
</organism>
<dbReference type="GO" id="GO:0006270">
    <property type="term" value="P:DNA replication initiation"/>
    <property type="evidence" value="ECO:0007669"/>
    <property type="project" value="EnsemblFungi"/>
</dbReference>
<dbReference type="GO" id="GO:0000727">
    <property type="term" value="P:double-strand break repair via break-induced replication"/>
    <property type="evidence" value="ECO:0007669"/>
    <property type="project" value="EnsemblFungi"/>
</dbReference>
<dbReference type="SMART" id="SM00220">
    <property type="entry name" value="S_TKc"/>
    <property type="match status" value="1"/>
</dbReference>
<dbReference type="GO" id="GO:1902977">
    <property type="term" value="P:mitotic DNA replication preinitiation complex assembly"/>
    <property type="evidence" value="ECO:0007669"/>
    <property type="project" value="EnsemblFungi"/>
</dbReference>
<dbReference type="PROSITE" id="PS00108">
    <property type="entry name" value="PROTEIN_KINASE_ST"/>
    <property type="match status" value="1"/>
</dbReference>
<dbReference type="GO" id="GO:0005524">
    <property type="term" value="F:ATP binding"/>
    <property type="evidence" value="ECO:0007669"/>
    <property type="project" value="UniProtKB-KW"/>
</dbReference>
<evidence type="ECO:0000256" key="7">
    <source>
        <dbReference type="SAM" id="MobiDB-lite"/>
    </source>
</evidence>
<evidence type="ECO:0000259" key="8">
    <source>
        <dbReference type="PROSITE" id="PS50011"/>
    </source>
</evidence>